<evidence type="ECO:0000313" key="1">
    <source>
        <dbReference type="EMBL" id="KAL1603882.1"/>
    </source>
</evidence>
<reference evidence="1 2" key="1">
    <citation type="submission" date="2024-02" db="EMBL/GenBank/DDBJ databases">
        <title>De novo assembly and annotation of 12 fungi associated with fruit tree decline syndrome in Ontario, Canada.</title>
        <authorList>
            <person name="Sulman M."/>
            <person name="Ellouze W."/>
            <person name="Ilyukhin E."/>
        </authorList>
    </citation>
    <scope>NUCLEOTIDE SEQUENCE [LARGE SCALE GENOMIC DNA]</scope>
    <source>
        <strain evidence="1 2">M42-189</strain>
    </source>
</reference>
<evidence type="ECO:0000313" key="2">
    <source>
        <dbReference type="Proteomes" id="UP001521785"/>
    </source>
</evidence>
<proteinExistence type="predicted"/>
<evidence type="ECO:0008006" key="3">
    <source>
        <dbReference type="Google" id="ProtNLM"/>
    </source>
</evidence>
<accession>A0ABR3RJ02</accession>
<dbReference type="EMBL" id="JAKJXO020000006">
    <property type="protein sequence ID" value="KAL1603882.1"/>
    <property type="molecule type" value="Genomic_DNA"/>
</dbReference>
<organism evidence="1 2">
    <name type="scientific">Paraconiothyrium brasiliense</name>
    <dbReference type="NCBI Taxonomy" id="300254"/>
    <lineage>
        <taxon>Eukaryota</taxon>
        <taxon>Fungi</taxon>
        <taxon>Dikarya</taxon>
        <taxon>Ascomycota</taxon>
        <taxon>Pezizomycotina</taxon>
        <taxon>Dothideomycetes</taxon>
        <taxon>Pleosporomycetidae</taxon>
        <taxon>Pleosporales</taxon>
        <taxon>Massarineae</taxon>
        <taxon>Didymosphaeriaceae</taxon>
        <taxon>Paraconiothyrium</taxon>
    </lineage>
</organism>
<dbReference type="SUPFAM" id="SSF51197">
    <property type="entry name" value="Clavaminate synthase-like"/>
    <property type="match status" value="1"/>
</dbReference>
<name>A0ABR3RJ02_9PLEO</name>
<comment type="caution">
    <text evidence="1">The sequence shown here is derived from an EMBL/GenBank/DDBJ whole genome shotgun (WGS) entry which is preliminary data.</text>
</comment>
<sequence>MPDAPLDYIVQLLKRDGGVFIKKFVTEEDVDKAYGECRDRIDNDMEWEGDFFPSKPRIRLKIT</sequence>
<dbReference type="Gene3D" id="2.60.120.620">
    <property type="entry name" value="q2cbj1_9rhob like domain"/>
    <property type="match status" value="1"/>
</dbReference>
<protein>
    <recommendedName>
        <fullName evidence="3">Phytanoyl-CoA dioxygenase</fullName>
    </recommendedName>
</protein>
<keyword evidence="2" id="KW-1185">Reference proteome</keyword>
<gene>
    <name evidence="1" type="ORF">SLS60_005474</name>
</gene>
<dbReference type="Proteomes" id="UP001521785">
    <property type="component" value="Unassembled WGS sequence"/>
</dbReference>